<feature type="domain" description="ABC3 transporter permease C-terminal" evidence="8">
    <location>
        <begin position="271"/>
        <end position="391"/>
    </location>
</feature>
<feature type="transmembrane region" description="Helical" evidence="7">
    <location>
        <begin position="405"/>
        <end position="427"/>
    </location>
</feature>
<protein>
    <submittedName>
        <fullName evidence="10">FtsX-like permease family protein</fullName>
    </submittedName>
</protein>
<keyword evidence="11" id="KW-1185">Reference proteome</keyword>
<dbReference type="Proteomes" id="UP001500967">
    <property type="component" value="Unassembled WGS sequence"/>
</dbReference>
<feature type="transmembrane region" description="Helical" evidence="7">
    <location>
        <begin position="486"/>
        <end position="508"/>
    </location>
</feature>
<keyword evidence="2" id="KW-1003">Cell membrane</keyword>
<feature type="transmembrane region" description="Helical" evidence="7">
    <location>
        <begin position="433"/>
        <end position="454"/>
    </location>
</feature>
<keyword evidence="5 7" id="KW-0472">Membrane</keyword>
<evidence type="ECO:0000256" key="5">
    <source>
        <dbReference type="ARBA" id="ARBA00023136"/>
    </source>
</evidence>
<dbReference type="InterPro" id="IPR003838">
    <property type="entry name" value="ABC3_permease_C"/>
</dbReference>
<feature type="transmembrane region" description="Helical" evidence="7">
    <location>
        <begin position="311"/>
        <end position="341"/>
    </location>
</feature>
<dbReference type="RefSeq" id="WP_344653893.1">
    <property type="nucleotide sequence ID" value="NZ_BAAAGX010000037.1"/>
</dbReference>
<feature type="domain" description="MacB-like periplasmic core" evidence="9">
    <location>
        <begin position="486"/>
        <end position="686"/>
    </location>
</feature>
<evidence type="ECO:0000256" key="6">
    <source>
        <dbReference type="ARBA" id="ARBA00038076"/>
    </source>
</evidence>
<comment type="subcellular location">
    <subcellularLocation>
        <location evidence="1">Cell membrane</location>
        <topology evidence="1">Multi-pass membrane protein</topology>
    </subcellularLocation>
</comment>
<evidence type="ECO:0000256" key="7">
    <source>
        <dbReference type="SAM" id="Phobius"/>
    </source>
</evidence>
<name>A0ABP3ETB0_9ACTN</name>
<organism evidence="10 11">
    <name type="scientific">Cryptosporangium japonicum</name>
    <dbReference type="NCBI Taxonomy" id="80872"/>
    <lineage>
        <taxon>Bacteria</taxon>
        <taxon>Bacillati</taxon>
        <taxon>Actinomycetota</taxon>
        <taxon>Actinomycetes</taxon>
        <taxon>Cryptosporangiales</taxon>
        <taxon>Cryptosporangiaceae</taxon>
        <taxon>Cryptosporangium</taxon>
    </lineage>
</organism>
<feature type="transmembrane region" description="Helical" evidence="7">
    <location>
        <begin position="719"/>
        <end position="741"/>
    </location>
</feature>
<gene>
    <name evidence="10" type="ORF">GCM10009539_76970</name>
</gene>
<comment type="similarity">
    <text evidence="6">Belongs to the ABC-4 integral membrane protein family.</text>
</comment>
<evidence type="ECO:0000259" key="8">
    <source>
        <dbReference type="Pfam" id="PF02687"/>
    </source>
</evidence>
<comment type="caution">
    <text evidence="10">The sequence shown here is derived from an EMBL/GenBank/DDBJ whole genome shotgun (WGS) entry which is preliminary data.</text>
</comment>
<evidence type="ECO:0000256" key="4">
    <source>
        <dbReference type="ARBA" id="ARBA00022989"/>
    </source>
</evidence>
<evidence type="ECO:0000256" key="3">
    <source>
        <dbReference type="ARBA" id="ARBA00022692"/>
    </source>
</evidence>
<feature type="transmembrane region" description="Helical" evidence="7">
    <location>
        <begin position="361"/>
        <end position="384"/>
    </location>
</feature>
<feature type="domain" description="MacB-like periplasmic core" evidence="9">
    <location>
        <begin position="18"/>
        <end position="234"/>
    </location>
</feature>
<evidence type="ECO:0000259" key="9">
    <source>
        <dbReference type="Pfam" id="PF12704"/>
    </source>
</evidence>
<dbReference type="InterPro" id="IPR050250">
    <property type="entry name" value="Macrolide_Exporter_MacB"/>
</dbReference>
<evidence type="ECO:0000256" key="2">
    <source>
        <dbReference type="ARBA" id="ARBA00022475"/>
    </source>
</evidence>
<dbReference type="EMBL" id="BAAAGX010000037">
    <property type="protein sequence ID" value="GAA0277830.1"/>
    <property type="molecule type" value="Genomic_DNA"/>
</dbReference>
<feature type="domain" description="ABC3 transporter permease C-terminal" evidence="8">
    <location>
        <begin position="719"/>
        <end position="835"/>
    </location>
</feature>
<dbReference type="PANTHER" id="PTHR30572">
    <property type="entry name" value="MEMBRANE COMPONENT OF TRANSPORTER-RELATED"/>
    <property type="match status" value="1"/>
</dbReference>
<evidence type="ECO:0000313" key="10">
    <source>
        <dbReference type="EMBL" id="GAA0277830.1"/>
    </source>
</evidence>
<evidence type="ECO:0000256" key="1">
    <source>
        <dbReference type="ARBA" id="ARBA00004651"/>
    </source>
</evidence>
<keyword evidence="4 7" id="KW-1133">Transmembrane helix</keyword>
<sequence>MFRATLKSLLSRKLRLTLSAFAVVLGVMFVAGSIVMTSSMAKSFDAMFQGINKNIDVQVTAKPKLENSGSDTASALIPASEIAKIESAPGVAKATANVFADGARVIGKDGKVAPSFAPRFGSNWTGEDDLIQLREGRGPNAPNEVVVDASIAKALNFKVGDTIGILTLQPKKEFTLVGIFGYSGDRDTLGGSQVVAWQLPVAQELMLGQKDVYTDVQLQADDGVSQTELKKTIEGVLGSGYTVQTRDEVNEANSQDIQQALSFVNYIFLGFAGVALFVGIFLILNTFSMLVAQRTRELALYRAMGAARGQVIRSVLFEALVIGVIASVVGLLFGIGIGFALGSVFSNFGGANIDLQLTVPLSAIIASFVVGIGVTLVAALFPAVRASRIPPIAAMRDAATPDKPLTKITSIGGAIFIVGGALMAWGLTENGSLWALLGGVLLVFIGVALLTPIVSRPIVSVIGRIFAWSVPGQLGRRNSARNPRRTAITAAALMVSIALVTGVSTIVASASKSISSAVGDQLNAELIVSGQQTGPQPPTFDVATLDKMEQAEGVDKVAAFYVGPAQINNKQSYLAAASDPAATRELIGLKVKSGEIDRIGPNQIVVDEDTAKDQRLSVGDQVPVQQVKGGAENYEIVGVYEQNDAFSGFMAGEDAAKNFQVAQPAQAFVKVEDGASVKDVEAEIKTLLADSPEVNVQDQSAFIDQITGQFDTILTFVQILLALAILIAILGIVNTLALSVIERTRELGLLRAIGLRRSQTTRMITVESVVISVFGALLGIVVGVGLGAAVVQALKSQGLSEFALPWGQMGTYLVLSVFVGVIAALLPALRAARLNVLAAISYE</sequence>
<dbReference type="PANTHER" id="PTHR30572:SF4">
    <property type="entry name" value="ABC TRANSPORTER PERMEASE YTRF"/>
    <property type="match status" value="1"/>
</dbReference>
<reference evidence="11" key="1">
    <citation type="journal article" date="2019" name="Int. J. Syst. Evol. Microbiol.">
        <title>The Global Catalogue of Microorganisms (GCM) 10K type strain sequencing project: providing services to taxonomists for standard genome sequencing and annotation.</title>
        <authorList>
            <consortium name="The Broad Institute Genomics Platform"/>
            <consortium name="The Broad Institute Genome Sequencing Center for Infectious Disease"/>
            <person name="Wu L."/>
            <person name="Ma J."/>
        </authorList>
    </citation>
    <scope>NUCLEOTIDE SEQUENCE [LARGE SCALE GENOMIC DNA]</scope>
    <source>
        <strain evidence="11">JCM 10425</strain>
    </source>
</reference>
<proteinExistence type="inferred from homology"/>
<keyword evidence="3 7" id="KW-0812">Transmembrane</keyword>
<evidence type="ECO:0000313" key="11">
    <source>
        <dbReference type="Proteomes" id="UP001500967"/>
    </source>
</evidence>
<feature type="transmembrane region" description="Helical" evidence="7">
    <location>
        <begin position="762"/>
        <end position="789"/>
    </location>
</feature>
<dbReference type="Pfam" id="PF02687">
    <property type="entry name" value="FtsX"/>
    <property type="match status" value="2"/>
</dbReference>
<accession>A0ABP3ETB0</accession>
<feature type="transmembrane region" description="Helical" evidence="7">
    <location>
        <begin position="809"/>
        <end position="829"/>
    </location>
</feature>
<dbReference type="Pfam" id="PF12704">
    <property type="entry name" value="MacB_PCD"/>
    <property type="match status" value="2"/>
</dbReference>
<feature type="transmembrane region" description="Helical" evidence="7">
    <location>
        <begin position="263"/>
        <end position="290"/>
    </location>
</feature>
<dbReference type="InterPro" id="IPR025857">
    <property type="entry name" value="MacB_PCD"/>
</dbReference>